<feature type="domain" description="EGF-like" evidence="1">
    <location>
        <begin position="167"/>
        <end position="180"/>
    </location>
</feature>
<keyword evidence="4" id="KW-1185">Reference proteome</keyword>
<dbReference type="Gene3D" id="2.90.20.10">
    <property type="entry name" value="Plasmodium vivax P25 domain"/>
    <property type="match status" value="2"/>
</dbReference>
<dbReference type="SMART" id="SM00181">
    <property type="entry name" value="EGF"/>
    <property type="match status" value="6"/>
</dbReference>
<dbReference type="InterPro" id="IPR009030">
    <property type="entry name" value="Growth_fac_rcpt_cys_sf"/>
</dbReference>
<sequence>MCPNGSIAPAAGSRQCQKCSAGFTTPNWPIVRTACSVCRPGRAGPACEKCRANTWSPGGDAASTSCIQCLNGAQSAAGSTSDKACKQRGSKCIGANVNACKRAANSNGVCTNVPGVGIECGCNPGYIWVNGACKEVITCSKNPCAKIANTTGSCNDVEPQNEQAYECGCNPGYVWAFDKCEDEQGCAGDPCRIWAQPAARACTDLSAPESGFECGCIDGYVLVNGVCQDEDGCAGDPCDLASNPGKMCTDALAPNTGFYCGCKPGYYADRDNKCQAKLPCEAGDTVGNSFCADKLNSNGVCTTKYPAPSDPDTYIYECGCTSPYYFWNPFPQLCQENPGCDRALNPCSTVANSDATCNDVFNSPRWQTWELGYKCACNAGYLWNPRASGSDFNYIGECQANPGGCNPAQNPCAGVADSNGSCTDVAVQMGFSTPGTATLAASSLSARVAVTLEQSDY</sequence>
<dbReference type="PROSITE" id="PS01248">
    <property type="entry name" value="EGF_LAM_1"/>
    <property type="match status" value="1"/>
</dbReference>
<evidence type="ECO:0000259" key="1">
    <source>
        <dbReference type="PROSITE" id="PS01186"/>
    </source>
</evidence>
<evidence type="ECO:0000313" key="4">
    <source>
        <dbReference type="Proteomes" id="UP001244341"/>
    </source>
</evidence>
<evidence type="ECO:0000313" key="3">
    <source>
        <dbReference type="EMBL" id="WIA10546.1"/>
    </source>
</evidence>
<evidence type="ECO:0008006" key="5">
    <source>
        <dbReference type="Google" id="ProtNLM"/>
    </source>
</evidence>
<protein>
    <recommendedName>
        <fullName evidence="5">EGF-like domain-containing protein</fullName>
    </recommendedName>
</protein>
<gene>
    <name evidence="3" type="ORF">OEZ85_010734</name>
</gene>
<feature type="domain" description="Laminin EGF-like" evidence="2">
    <location>
        <begin position="35"/>
        <end position="69"/>
    </location>
</feature>
<reference evidence="3 4" key="1">
    <citation type="submission" date="2023-05" db="EMBL/GenBank/DDBJ databases">
        <title>A 100% complete, gapless, phased diploid assembly of the Scenedesmus obliquus UTEX 3031 genome.</title>
        <authorList>
            <person name="Biondi T.C."/>
            <person name="Hanschen E.R."/>
            <person name="Kwon T."/>
            <person name="Eng W."/>
            <person name="Kruse C.P.S."/>
            <person name="Koehler S.I."/>
            <person name="Kunde Y."/>
            <person name="Gleasner C.D."/>
            <person name="You Mak K.T."/>
            <person name="Polle J."/>
            <person name="Hovde B.T."/>
            <person name="Starkenburg S.R."/>
        </authorList>
    </citation>
    <scope>NUCLEOTIDE SEQUENCE [LARGE SCALE GENOMIC DNA]</scope>
    <source>
        <strain evidence="3 4">DOE0152z</strain>
    </source>
</reference>
<dbReference type="InterPro" id="IPR002049">
    <property type="entry name" value="LE_dom"/>
</dbReference>
<dbReference type="InterPro" id="IPR000742">
    <property type="entry name" value="EGF"/>
</dbReference>
<dbReference type="Proteomes" id="UP001244341">
    <property type="component" value="Chromosome 2b"/>
</dbReference>
<evidence type="ECO:0000259" key="2">
    <source>
        <dbReference type="PROSITE" id="PS01248"/>
    </source>
</evidence>
<dbReference type="PROSITE" id="PS01186">
    <property type="entry name" value="EGF_2"/>
    <property type="match status" value="2"/>
</dbReference>
<proteinExistence type="predicted"/>
<feature type="domain" description="EGF-like" evidence="1">
    <location>
        <begin position="260"/>
        <end position="274"/>
    </location>
</feature>
<organism evidence="3 4">
    <name type="scientific">Tetradesmus obliquus</name>
    <name type="common">Green alga</name>
    <name type="synonym">Acutodesmus obliquus</name>
    <dbReference type="NCBI Taxonomy" id="3088"/>
    <lineage>
        <taxon>Eukaryota</taxon>
        <taxon>Viridiplantae</taxon>
        <taxon>Chlorophyta</taxon>
        <taxon>core chlorophytes</taxon>
        <taxon>Chlorophyceae</taxon>
        <taxon>CS clade</taxon>
        <taxon>Sphaeropleales</taxon>
        <taxon>Scenedesmaceae</taxon>
        <taxon>Tetradesmus</taxon>
    </lineage>
</organism>
<dbReference type="SUPFAM" id="SSF57184">
    <property type="entry name" value="Growth factor receptor domain"/>
    <property type="match status" value="1"/>
</dbReference>
<accession>A0ABY8TS05</accession>
<dbReference type="EMBL" id="CP126209">
    <property type="protein sequence ID" value="WIA10546.1"/>
    <property type="molecule type" value="Genomic_DNA"/>
</dbReference>
<name>A0ABY8TS05_TETOB</name>